<dbReference type="GO" id="GO:0005319">
    <property type="term" value="F:lipid transporter activity"/>
    <property type="evidence" value="ECO:0007669"/>
    <property type="project" value="InterPro"/>
</dbReference>
<dbReference type="InterPro" id="IPR015819">
    <property type="entry name" value="Lipid_transp_b-sht_shell"/>
</dbReference>
<dbReference type="OrthoDB" id="5956066at2759"/>
<feature type="domain" description="Vitellogenin" evidence="4">
    <location>
        <begin position="30"/>
        <end position="664"/>
    </location>
</feature>
<keyword evidence="1 3" id="KW-0732">Signal</keyword>
<protein>
    <submittedName>
        <fullName evidence="5">VIT protein</fullName>
    </submittedName>
</protein>
<dbReference type="GeneID" id="105268891"/>
<dbReference type="InterPro" id="IPR015816">
    <property type="entry name" value="Vitellinogen_b-sht_N"/>
</dbReference>
<organism evidence="5">
    <name type="scientific">Fopius arisanus</name>
    <dbReference type="NCBI Taxonomy" id="64838"/>
    <lineage>
        <taxon>Eukaryota</taxon>
        <taxon>Metazoa</taxon>
        <taxon>Ecdysozoa</taxon>
        <taxon>Arthropoda</taxon>
        <taxon>Hexapoda</taxon>
        <taxon>Insecta</taxon>
        <taxon>Pterygota</taxon>
        <taxon>Neoptera</taxon>
        <taxon>Endopterygota</taxon>
        <taxon>Hymenoptera</taxon>
        <taxon>Apocrita</taxon>
        <taxon>Ichneumonoidea</taxon>
        <taxon>Braconidae</taxon>
        <taxon>Opiinae</taxon>
        <taxon>Fopius</taxon>
    </lineage>
</organism>
<dbReference type="Pfam" id="PF01347">
    <property type="entry name" value="Vitellogenin_N"/>
    <property type="match status" value="1"/>
</dbReference>
<feature type="chain" id="PRO_5044541360" evidence="3">
    <location>
        <begin position="27"/>
        <end position="1412"/>
    </location>
</feature>
<dbReference type="SMART" id="SM00638">
    <property type="entry name" value="LPD_N"/>
    <property type="match status" value="1"/>
</dbReference>
<reference evidence="5" key="1">
    <citation type="submission" date="2015-01" db="EMBL/GenBank/DDBJ databases">
        <title>Transcriptome Assembly of Fopius arisanus.</title>
        <authorList>
            <person name="Geib S."/>
        </authorList>
    </citation>
    <scope>NUCLEOTIDE SEQUENCE</scope>
</reference>
<dbReference type="Proteomes" id="UP000694866">
    <property type="component" value="Unplaced"/>
</dbReference>
<evidence type="ECO:0000313" key="7">
    <source>
        <dbReference type="RefSeq" id="XP_011307083.1"/>
    </source>
</evidence>
<sequence length="1412" mass="161017">MLPPDGIMRTLKISWILLLMAGTGDASDLFENGKRYTYSYFTEVNSGSLLPSRAASTWGLKGILDVETTDTAAVVQLHSVETFLRNGLDNREESRFTRKNIADLERPFRLIYKDGLIANFSASTEAVWAINIQRSIAGVLQLDLVTLDKEVAFHSLENNHYGKCNIEYVVAPDGDNEMVIRKFFDPRTCQGHPHRTWTNVPRLECPNRDENPVIKSSERLYKVVTQQNTTKITLINATGEIYIQPFRSLGEAQFLSTRQIIELTGVTDSRHTVYTEKFTEVYLQHELAENDLSQGRGVPSKDKIFKWISTLLDRLSQRLENPGLDTDIDHLHNNTISILLYYLGQLDRSDLQAAYRNISGTSYKEETIRNMFLETLPQIGTKESALFILELIQKNKVSDITAMQLLTQLPFHIRKPDVQLLVGLQPLINLASKTSPEVSNTGILTFGTLIYRTCLVYCPYEMLDDYVRLYLDKFTESNVYEKKMIWLEGLSNIQLGKVVEFLEPIASGNSVDSRHLRVLAAWASLPTAPLRPDVIYPVYWPILVNRTEHLEMRIAALTLLIVSNPSANRIISLYWYIQSEPNVHLYNYFYTSLKSMESTTFPCYRHIRAIAGQFTRILRKPDKSNPVVTGHYLFDYQDTKRNFGAMVQSIIIASPFSNIPEVAYFTLNSHGSGTTFNDFSLYVKATGLMQSLSRYLESPTRIKDILKEFKFNKKQREHIHLELIVRVQQKAVLCLHFNESNIANAVSYLSALPDNTYHIYKNMEFHVNQQRINVPLTIESVQASDLGTTVRMAATATSLFSMRGNFTHFPGGRSNHVIFRTAIHGTQTVETYNPIIDVWHAAERALSIHGYLPANVTVGLTDKLFLSYNTPAEYLRTGVTIHTRTATTIRGMEAKRKMSEICSKCSLRHTVRKGGDMLQDKVVFETIVPELGGRLQFKVFDCEKQVSSSDLLSDILSHHHSNHHSLTAARIPLMGIHLLDYLTYVSPSGSCGLSFYIEPVNIQPSEVRLEALKNGNRYMLSLTRSELESREILQQWTVAGLYESISWLSDTVKIKASKTVSSDRVFKFCVKIDRLIPWSWDLLSTKHSEPASLDIQMVWGYADSAQGKCTGSSLSMNLAAEVSEEQIEESKEDVWPYKQCRQQSYEKNIVPYTPACYEASRELSTLRRYQIFVSYENLPDEMMGLLRRMRALYDVIGGNSSYVRSDNQFVIVATFPKDPTEATMSVNRNQVPIQYDRDLVDSILARTRLHRYIDNIVRRALFSFCSVTRESIISTRNATKSTENDREYLALGHCNDRNPGFALTVKIQEAGLFLMIYDALDNVTIIPEGDGVVISNYEKKVMISRNFEWTGLNSKRFRMDRQSVHVFLSNILTFVHYTQDQILLFFPNYIQEFACGVCTASSFDDDGMYERL</sequence>
<dbReference type="InterPro" id="IPR050733">
    <property type="entry name" value="Vitellogenin/Apolipophorin"/>
</dbReference>
<dbReference type="RefSeq" id="XP_011307083.1">
    <property type="nucleotide sequence ID" value="XM_011308781.1"/>
</dbReference>
<comment type="caution">
    <text evidence="2">Lacks conserved residue(s) required for the propagation of feature annotation.</text>
</comment>
<accession>A0A0C9PNC8</accession>
<dbReference type="EMBL" id="GBYB01002653">
    <property type="protein sequence ID" value="JAG72420.1"/>
    <property type="molecule type" value="Transcribed_RNA"/>
</dbReference>
<keyword evidence="6" id="KW-1185">Reference proteome</keyword>
<proteinExistence type="predicted"/>
<evidence type="ECO:0000256" key="2">
    <source>
        <dbReference type="PROSITE-ProRule" id="PRU00557"/>
    </source>
</evidence>
<dbReference type="Pfam" id="PF09172">
    <property type="entry name" value="Vit_open_b-sht"/>
    <property type="match status" value="1"/>
</dbReference>
<dbReference type="PROSITE" id="PS51211">
    <property type="entry name" value="VITELLOGENIN"/>
    <property type="match status" value="1"/>
</dbReference>
<evidence type="ECO:0000313" key="6">
    <source>
        <dbReference type="Proteomes" id="UP000694866"/>
    </source>
</evidence>
<dbReference type="InterPro" id="IPR001747">
    <property type="entry name" value="Vitellogenin_N"/>
</dbReference>
<dbReference type="PANTHER" id="PTHR23345:SF33">
    <property type="entry name" value="CROSSVEINLESS D"/>
    <property type="match status" value="1"/>
</dbReference>
<name>A0A0C9PNC8_9HYME</name>
<evidence type="ECO:0000259" key="4">
    <source>
        <dbReference type="PROSITE" id="PS51211"/>
    </source>
</evidence>
<accession>A0A9R1TDI4</accession>
<reference evidence="7" key="2">
    <citation type="submission" date="2025-04" db="UniProtKB">
        <authorList>
            <consortium name="RefSeq"/>
        </authorList>
    </citation>
    <scope>IDENTIFICATION</scope>
    <source>
        <strain evidence="7">USDA-PBARC FA_bdor</strain>
        <tissue evidence="7">Whole organism</tissue>
    </source>
</reference>
<dbReference type="Gene3D" id="2.30.230.10">
    <property type="entry name" value="Lipovitellin, beta-sheet shell regions, chain A"/>
    <property type="match status" value="1"/>
</dbReference>
<gene>
    <name evidence="5" type="primary">VIT</name>
    <name evidence="7" type="synonym">LOC105268891</name>
    <name evidence="5" type="ORF">g.61635</name>
</gene>
<dbReference type="SMART" id="SM01169">
    <property type="entry name" value="DUF1943"/>
    <property type="match status" value="1"/>
</dbReference>
<evidence type="ECO:0000256" key="3">
    <source>
        <dbReference type="SAM" id="SignalP"/>
    </source>
</evidence>
<dbReference type="SUPFAM" id="SSF56968">
    <property type="entry name" value="Lipovitellin-phosvitin complex, beta-sheet shell regions"/>
    <property type="match status" value="1"/>
</dbReference>
<dbReference type="InterPro" id="IPR011030">
    <property type="entry name" value="Lipovitellin_superhlx_dom"/>
</dbReference>
<evidence type="ECO:0000256" key="1">
    <source>
        <dbReference type="ARBA" id="ARBA00022729"/>
    </source>
</evidence>
<dbReference type="KEGG" id="fas:105268891"/>
<dbReference type="PANTHER" id="PTHR23345">
    <property type="entry name" value="VITELLOGENIN-RELATED"/>
    <property type="match status" value="1"/>
</dbReference>
<evidence type="ECO:0000313" key="5">
    <source>
        <dbReference type="EMBL" id="JAG72420.1"/>
    </source>
</evidence>
<dbReference type="Gene3D" id="1.25.10.20">
    <property type="entry name" value="Vitellinogen, superhelical"/>
    <property type="match status" value="1"/>
</dbReference>
<dbReference type="SUPFAM" id="SSF48431">
    <property type="entry name" value="Lipovitellin-phosvitin complex, superhelical domain"/>
    <property type="match status" value="1"/>
</dbReference>
<dbReference type="InterPro" id="IPR015255">
    <property type="entry name" value="Vitellinogen_open_b-sht"/>
</dbReference>
<feature type="signal peptide" evidence="3">
    <location>
        <begin position="1"/>
        <end position="26"/>
    </location>
</feature>